<feature type="domain" description="PRD" evidence="2">
    <location>
        <begin position="65"/>
        <end position="170"/>
    </location>
</feature>
<evidence type="ECO:0000256" key="1">
    <source>
        <dbReference type="ARBA" id="ARBA00022737"/>
    </source>
</evidence>
<dbReference type="InterPro" id="IPR036650">
    <property type="entry name" value="CAT_RNA-bd_dom_sf"/>
</dbReference>
<dbReference type="GO" id="GO:0003723">
    <property type="term" value="F:RNA binding"/>
    <property type="evidence" value="ECO:0007669"/>
    <property type="project" value="InterPro"/>
</dbReference>
<dbReference type="GO" id="GO:0006355">
    <property type="term" value="P:regulation of DNA-templated transcription"/>
    <property type="evidence" value="ECO:0007669"/>
    <property type="project" value="InterPro"/>
</dbReference>
<dbReference type="Pfam" id="PF00874">
    <property type="entry name" value="PRD"/>
    <property type="match status" value="2"/>
</dbReference>
<sequence length="286" mass="31481">MEILRIFNNNVVLARAEHGGEVIVTGRGLGFQAKPGQRVDQEKVAKVFVPEDGRDPDNFGSLVAAVPPEYLVLADRALDTARAELGIALGSTTVIALADHLSFAIVRTEKNMPMSYPLRGEVVHLYPREYAAATKVLNYVNDRLDKPLAADEAVAITLHLVNAGFASGDLSYTYQMTGVFTQLFDIMGAANNRVFDRDSVNAARFITHLRYFFVRATTGRQLDERSGKLRDAIRDVYPDAHATAIKLQAVLELRLGVPLTDDEVTYLTLHVARMVDEDRAPEATAP</sequence>
<evidence type="ECO:0000313" key="4">
    <source>
        <dbReference type="Proteomes" id="UP000654257"/>
    </source>
</evidence>
<keyword evidence="1" id="KW-0677">Repeat</keyword>
<dbReference type="PANTHER" id="PTHR30185">
    <property type="entry name" value="CRYPTIC BETA-GLUCOSIDE BGL OPERON ANTITERMINATOR"/>
    <property type="match status" value="1"/>
</dbReference>
<reference evidence="3" key="2">
    <citation type="submission" date="2020-09" db="EMBL/GenBank/DDBJ databases">
        <authorList>
            <person name="Sun Q."/>
            <person name="Sedlacek I."/>
        </authorList>
    </citation>
    <scope>NUCLEOTIDE SEQUENCE</scope>
    <source>
        <strain evidence="3">CCM 7905</strain>
    </source>
</reference>
<comment type="caution">
    <text evidence="3">The sequence shown here is derived from an EMBL/GenBank/DDBJ whole genome shotgun (WGS) entry which is preliminary data.</text>
</comment>
<dbReference type="Gene3D" id="2.30.24.10">
    <property type="entry name" value="CAT RNA-binding domain"/>
    <property type="match status" value="1"/>
</dbReference>
<dbReference type="PANTHER" id="PTHR30185:SF15">
    <property type="entry name" value="CRYPTIC BETA-GLUCOSIDE BGL OPERON ANTITERMINATOR"/>
    <property type="match status" value="1"/>
</dbReference>
<dbReference type="Pfam" id="PF03123">
    <property type="entry name" value="CAT_RBD"/>
    <property type="match status" value="1"/>
</dbReference>
<dbReference type="SUPFAM" id="SSF63520">
    <property type="entry name" value="PTS-regulatory domain, PRD"/>
    <property type="match status" value="2"/>
</dbReference>
<dbReference type="InterPro" id="IPR004341">
    <property type="entry name" value="CAT_RNA-bd_dom"/>
</dbReference>
<proteinExistence type="predicted"/>
<dbReference type="PROSITE" id="PS51372">
    <property type="entry name" value="PRD_2"/>
    <property type="match status" value="2"/>
</dbReference>
<reference evidence="3" key="1">
    <citation type="journal article" date="2014" name="Int. J. Syst. Evol. Microbiol.">
        <title>Complete genome sequence of Corynebacterium casei LMG S-19264T (=DSM 44701T), isolated from a smear-ripened cheese.</title>
        <authorList>
            <consortium name="US DOE Joint Genome Institute (JGI-PGF)"/>
            <person name="Walter F."/>
            <person name="Albersmeier A."/>
            <person name="Kalinowski J."/>
            <person name="Ruckert C."/>
        </authorList>
    </citation>
    <scope>NUCLEOTIDE SEQUENCE</scope>
    <source>
        <strain evidence="3">CCM 7905</strain>
    </source>
</reference>
<evidence type="ECO:0000259" key="2">
    <source>
        <dbReference type="PROSITE" id="PS51372"/>
    </source>
</evidence>
<dbReference type="AlphaFoldDB" id="A0A917FTA6"/>
<feature type="domain" description="PRD" evidence="2">
    <location>
        <begin position="171"/>
        <end position="281"/>
    </location>
</feature>
<evidence type="ECO:0000313" key="3">
    <source>
        <dbReference type="EMBL" id="GGG03175.1"/>
    </source>
</evidence>
<dbReference type="Proteomes" id="UP000654257">
    <property type="component" value="Unassembled WGS sequence"/>
</dbReference>
<keyword evidence="4" id="KW-1185">Reference proteome</keyword>
<dbReference type="RefSeq" id="WP_188544342.1">
    <property type="nucleotide sequence ID" value="NZ_BMCU01000002.1"/>
</dbReference>
<dbReference type="InterPro" id="IPR036634">
    <property type="entry name" value="PRD_sf"/>
</dbReference>
<accession>A0A917FTA6</accession>
<dbReference type="InterPro" id="IPR011608">
    <property type="entry name" value="PRD"/>
</dbReference>
<dbReference type="SMART" id="SM01061">
    <property type="entry name" value="CAT_RBD"/>
    <property type="match status" value="1"/>
</dbReference>
<dbReference type="SUPFAM" id="SSF50151">
    <property type="entry name" value="SacY-like RNA-binding domain"/>
    <property type="match status" value="1"/>
</dbReference>
<organism evidence="3 4">
    <name type="scientific">Rhodococcoides trifolii</name>
    <dbReference type="NCBI Taxonomy" id="908250"/>
    <lineage>
        <taxon>Bacteria</taxon>
        <taxon>Bacillati</taxon>
        <taxon>Actinomycetota</taxon>
        <taxon>Actinomycetes</taxon>
        <taxon>Mycobacteriales</taxon>
        <taxon>Nocardiaceae</taxon>
        <taxon>Rhodococcoides</taxon>
    </lineage>
</organism>
<dbReference type="InterPro" id="IPR050661">
    <property type="entry name" value="BglG_antiterminators"/>
</dbReference>
<gene>
    <name evidence="3" type="ORF">GCM10007304_16530</name>
</gene>
<dbReference type="Gene3D" id="1.10.1790.10">
    <property type="entry name" value="PRD domain"/>
    <property type="match status" value="2"/>
</dbReference>
<protein>
    <submittedName>
        <fullName evidence="3">Transcription antiterminator BglG</fullName>
    </submittedName>
</protein>
<dbReference type="EMBL" id="BMCU01000002">
    <property type="protein sequence ID" value="GGG03175.1"/>
    <property type="molecule type" value="Genomic_DNA"/>
</dbReference>
<name>A0A917FTA6_9NOCA</name>